<accession>A0A1H8R409</accession>
<organism evidence="1 2">
    <name type="scientific">Denitrobacterium detoxificans</name>
    <dbReference type="NCBI Taxonomy" id="79604"/>
    <lineage>
        <taxon>Bacteria</taxon>
        <taxon>Bacillati</taxon>
        <taxon>Actinomycetota</taxon>
        <taxon>Coriobacteriia</taxon>
        <taxon>Eggerthellales</taxon>
        <taxon>Eggerthellaceae</taxon>
        <taxon>Denitrobacterium</taxon>
    </lineage>
</organism>
<dbReference type="Proteomes" id="UP000182975">
    <property type="component" value="Unassembled WGS sequence"/>
</dbReference>
<gene>
    <name evidence="1" type="ORF">SAMN02910314_00642</name>
</gene>
<name>A0A1H8R409_9ACTN</name>
<sequence length="127" mass="14354">MCMVGSMVRDYTFQKREDGGYDVRVELIGEPSPVAGAMDRGEAESFDAAIQQIGVLGWRRSQYQVDRGYLITDQEKWHLAIERKGYKRRFLLDGDGQYPSGFEDLRNLVEGVGAKLGVPRAFDDDSE</sequence>
<proteinExistence type="predicted"/>
<reference evidence="2" key="1">
    <citation type="submission" date="2016-10" db="EMBL/GenBank/DDBJ databases">
        <authorList>
            <person name="Varghese N."/>
        </authorList>
    </citation>
    <scope>NUCLEOTIDE SEQUENCE [LARGE SCALE GENOMIC DNA]</scope>
    <source>
        <strain evidence="2">DSM 21843</strain>
    </source>
</reference>
<dbReference type="STRING" id="79604.AAY81_03360"/>
<protein>
    <submittedName>
        <fullName evidence="1">Uncharacterized protein</fullName>
    </submittedName>
</protein>
<keyword evidence="2" id="KW-1185">Reference proteome</keyword>
<dbReference type="EMBL" id="FOEC01000003">
    <property type="protein sequence ID" value="SEO60868.1"/>
    <property type="molecule type" value="Genomic_DNA"/>
</dbReference>
<evidence type="ECO:0000313" key="2">
    <source>
        <dbReference type="Proteomes" id="UP000182975"/>
    </source>
</evidence>
<evidence type="ECO:0000313" key="1">
    <source>
        <dbReference type="EMBL" id="SEO60868.1"/>
    </source>
</evidence>
<dbReference type="AlphaFoldDB" id="A0A1H8R409"/>